<evidence type="ECO:0000256" key="1">
    <source>
        <dbReference type="SAM" id="MobiDB-lite"/>
    </source>
</evidence>
<evidence type="ECO:0000313" key="3">
    <source>
        <dbReference type="Proteomes" id="UP001233271"/>
    </source>
</evidence>
<feature type="region of interest" description="Disordered" evidence="1">
    <location>
        <begin position="104"/>
        <end position="129"/>
    </location>
</feature>
<evidence type="ECO:0000313" key="2">
    <source>
        <dbReference type="EMBL" id="BEI90894.1"/>
    </source>
</evidence>
<dbReference type="AlphaFoldDB" id="A0AA48I451"/>
<name>A0AA48I451_9TREE</name>
<dbReference type="EMBL" id="AP028214">
    <property type="protein sequence ID" value="BEI90894.1"/>
    <property type="molecule type" value="Genomic_DNA"/>
</dbReference>
<gene>
    <name evidence="2" type="ORF">CcaverHIS019_0309640</name>
</gene>
<sequence length="383" mass="42250">MLDASAYPHILDTVLAHADYTALLSLRTISRDVRDAADARLATHVRLHIPCGVHVHSPGPLMDVKIDVRLLRERMRCLEVRSLISPGGKLPVFMDWAGAIAPVRRSPRPQPQPHPPYPDASTPADDARRLAARRSRRAVRVRCAAALSRAKVVDVTSFPAAWMRDGAPDLVKALKADTYRFQEPWCAWGRPLDTAAGVVFTPLLGRFGEWVIPIPFTTFRGPRLTINLTGFRVLNPDEAAVFPPTADALVSAAEIVVNFTALAGKDMPAGHLGLVVPMARVVFRNPTARFILVGAETVDPSILVGAETVEPLVFGYECAERQDPDQLRSSIVNVINVYGLTSWYPNYWNAEAIETLPNRIAIRTLEEYKAEIGEQQYALETTL</sequence>
<keyword evidence="3" id="KW-1185">Reference proteome</keyword>
<dbReference type="KEGG" id="ccac:CcaHIS019_0309640"/>
<dbReference type="RefSeq" id="XP_060456159.1">
    <property type="nucleotide sequence ID" value="XM_060599469.1"/>
</dbReference>
<accession>A0AA48I451</accession>
<feature type="compositionally biased region" description="Pro residues" evidence="1">
    <location>
        <begin position="108"/>
        <end position="118"/>
    </location>
</feature>
<reference evidence="2" key="1">
    <citation type="journal article" date="2023" name="BMC Genomics">
        <title>Chromosome-level genome assemblies of Cutaneotrichosporon spp. (Trichosporonales, Basidiomycota) reveal imbalanced evolution between nucleotide sequences and chromosome synteny.</title>
        <authorList>
            <person name="Kobayashi Y."/>
            <person name="Kayamori A."/>
            <person name="Aoki K."/>
            <person name="Shiwa Y."/>
            <person name="Matsutani M."/>
            <person name="Fujita N."/>
            <person name="Sugita T."/>
            <person name="Iwasaki W."/>
            <person name="Tanaka N."/>
            <person name="Takashima M."/>
        </authorList>
    </citation>
    <scope>NUCLEOTIDE SEQUENCE</scope>
    <source>
        <strain evidence="2">HIS019</strain>
    </source>
</reference>
<dbReference type="Proteomes" id="UP001233271">
    <property type="component" value="Chromosome 3"/>
</dbReference>
<dbReference type="GeneID" id="85494764"/>
<organism evidence="2 3">
    <name type="scientific">Cutaneotrichosporon cavernicola</name>
    <dbReference type="NCBI Taxonomy" id="279322"/>
    <lineage>
        <taxon>Eukaryota</taxon>
        <taxon>Fungi</taxon>
        <taxon>Dikarya</taxon>
        <taxon>Basidiomycota</taxon>
        <taxon>Agaricomycotina</taxon>
        <taxon>Tremellomycetes</taxon>
        <taxon>Trichosporonales</taxon>
        <taxon>Trichosporonaceae</taxon>
        <taxon>Cutaneotrichosporon</taxon>
    </lineage>
</organism>
<protein>
    <submittedName>
        <fullName evidence="2">Uncharacterized protein</fullName>
    </submittedName>
</protein>
<proteinExistence type="predicted"/>